<dbReference type="Gene3D" id="2.40.160.210">
    <property type="entry name" value="Acyl-CoA thioesterase, double hotdog domain"/>
    <property type="match status" value="1"/>
</dbReference>
<comment type="caution">
    <text evidence="5">The sequence shown here is derived from an EMBL/GenBank/DDBJ whole genome shotgun (WGS) entry which is preliminary data.</text>
</comment>
<accession>A0A0F2M7C6</accession>
<evidence type="ECO:0000313" key="5">
    <source>
        <dbReference type="EMBL" id="KJR84969.1"/>
    </source>
</evidence>
<keyword evidence="2" id="KW-0378">Hydrolase</keyword>
<evidence type="ECO:0008006" key="7">
    <source>
        <dbReference type="Google" id="ProtNLM"/>
    </source>
</evidence>
<dbReference type="OrthoDB" id="68328at2759"/>
<dbReference type="InterPro" id="IPR003703">
    <property type="entry name" value="Acyl_CoA_thio"/>
</dbReference>
<dbReference type="Pfam" id="PF20789">
    <property type="entry name" value="4HBT_3C"/>
    <property type="match status" value="1"/>
</dbReference>
<feature type="domain" description="Acyl-CoA thioesterase-like N-terminal HotDog" evidence="3">
    <location>
        <begin position="30"/>
        <end position="117"/>
    </location>
</feature>
<dbReference type="EMBL" id="AXCR01000007">
    <property type="protein sequence ID" value="KJR84969.1"/>
    <property type="molecule type" value="Genomic_DNA"/>
</dbReference>
<dbReference type="GO" id="GO:0006637">
    <property type="term" value="P:acyl-CoA metabolic process"/>
    <property type="evidence" value="ECO:0007669"/>
    <property type="project" value="InterPro"/>
</dbReference>
<evidence type="ECO:0000259" key="4">
    <source>
        <dbReference type="Pfam" id="PF20789"/>
    </source>
</evidence>
<dbReference type="InterPro" id="IPR049450">
    <property type="entry name" value="ACOT8-like_C"/>
</dbReference>
<reference evidence="5 6" key="2">
    <citation type="journal article" date="2015" name="Eukaryot. Cell">
        <title>Asexual propagation of a virulent clone complex in a human and feline outbreak of sporotrichosis.</title>
        <authorList>
            <person name="Teixeira Mde M."/>
            <person name="Rodrigues A.M."/>
            <person name="Tsui C.K."/>
            <person name="de Almeida L.G."/>
            <person name="Van Diepeningen A.D."/>
            <person name="van den Ende B.G."/>
            <person name="Fernandes G.F."/>
            <person name="Kano R."/>
            <person name="Hamelin R.C."/>
            <person name="Lopes-Bezerra L.M."/>
            <person name="Vasconcelos A.T."/>
            <person name="de Hoog S."/>
            <person name="de Camargo Z.P."/>
            <person name="Felipe M.S."/>
        </authorList>
    </citation>
    <scope>NUCLEOTIDE SEQUENCE [LARGE SCALE GENOMIC DNA]</scope>
    <source>
        <strain evidence="5 6">1099-18</strain>
    </source>
</reference>
<feature type="domain" description="Acyl-CoA thioesterase-like C-terminal" evidence="4">
    <location>
        <begin position="201"/>
        <end position="316"/>
    </location>
</feature>
<dbReference type="CDD" id="cd03445">
    <property type="entry name" value="Thioesterase_II_repeat2"/>
    <property type="match status" value="1"/>
</dbReference>
<sequence>MAPTLRDLVSIEALGPNEFVSKINPVRLGNAAPIAYGGCALSTAMRAAFATVPDNAGFAPYSMLGHYLGPAATDRKLYARVTSTRQSRSFATRRVEIRQKLDNGQFRNCLEATVDFHAHEPSVMEYSAPTWGQWAHPEDCPVMILHAGADDDAMVRRVATEAQAAMFRQTFASMAAFFETRNCTNGVAAQNLNGVVKTAQTTQHTLPLTARLSADWSRGLDALATPAENFAALVFLMDGGLSFLPLCHGNLWFDDVGACSSLDFAARFFTGQVRVEDWVLRERQTSRAGEGRTYSEGRFFDVSGQMVASMTQQSIMRARPARAKKDQARM</sequence>
<proteinExistence type="inferred from homology"/>
<dbReference type="InterPro" id="IPR029069">
    <property type="entry name" value="HotDog_dom_sf"/>
</dbReference>
<dbReference type="VEuPathDB" id="FungiDB:SPSK_09564"/>
<dbReference type="KEGG" id="ssck:SPSK_09564"/>
<name>A0A0F2M7C6_SPOSC</name>
<dbReference type="Pfam" id="PF13622">
    <property type="entry name" value="4HBT_3"/>
    <property type="match status" value="1"/>
</dbReference>
<evidence type="ECO:0000259" key="3">
    <source>
        <dbReference type="Pfam" id="PF13622"/>
    </source>
</evidence>
<gene>
    <name evidence="5" type="ORF">SPSK_09564</name>
</gene>
<dbReference type="GO" id="GO:0047617">
    <property type="term" value="F:fatty acyl-CoA hydrolase activity"/>
    <property type="evidence" value="ECO:0007669"/>
    <property type="project" value="InterPro"/>
</dbReference>
<organism evidence="5 6">
    <name type="scientific">Sporothrix schenckii 1099-18</name>
    <dbReference type="NCBI Taxonomy" id="1397361"/>
    <lineage>
        <taxon>Eukaryota</taxon>
        <taxon>Fungi</taxon>
        <taxon>Dikarya</taxon>
        <taxon>Ascomycota</taxon>
        <taxon>Pezizomycotina</taxon>
        <taxon>Sordariomycetes</taxon>
        <taxon>Sordariomycetidae</taxon>
        <taxon>Ophiostomatales</taxon>
        <taxon>Ophiostomataceae</taxon>
        <taxon>Sporothrix</taxon>
    </lineage>
</organism>
<dbReference type="PANTHER" id="PTHR11066">
    <property type="entry name" value="ACYL-COA THIOESTERASE"/>
    <property type="match status" value="1"/>
</dbReference>
<dbReference type="SUPFAM" id="SSF54637">
    <property type="entry name" value="Thioesterase/thiol ester dehydrase-isomerase"/>
    <property type="match status" value="2"/>
</dbReference>
<comment type="similarity">
    <text evidence="1">Belongs to the C/M/P thioester hydrolase family.</text>
</comment>
<dbReference type="Proteomes" id="UP000033710">
    <property type="component" value="Unassembled WGS sequence"/>
</dbReference>
<dbReference type="InterPro" id="IPR049449">
    <property type="entry name" value="TesB_ACOT8-like_N"/>
</dbReference>
<protein>
    <recommendedName>
        <fullName evidence="7">Acyl-CoA thioesterase II</fullName>
    </recommendedName>
</protein>
<evidence type="ECO:0000256" key="2">
    <source>
        <dbReference type="ARBA" id="ARBA00022801"/>
    </source>
</evidence>
<dbReference type="GO" id="GO:0009062">
    <property type="term" value="P:fatty acid catabolic process"/>
    <property type="evidence" value="ECO:0007669"/>
    <property type="project" value="TreeGrafter"/>
</dbReference>
<dbReference type="RefSeq" id="XP_016587645.1">
    <property type="nucleotide sequence ID" value="XM_016736136.1"/>
</dbReference>
<dbReference type="PANTHER" id="PTHR11066:SF35">
    <property type="entry name" value="ACYL-COA THIOESTERASE II"/>
    <property type="match status" value="1"/>
</dbReference>
<evidence type="ECO:0000313" key="6">
    <source>
        <dbReference type="Proteomes" id="UP000033710"/>
    </source>
</evidence>
<evidence type="ECO:0000256" key="1">
    <source>
        <dbReference type="ARBA" id="ARBA00006538"/>
    </source>
</evidence>
<dbReference type="GeneID" id="27671413"/>
<reference evidence="5 6" key="1">
    <citation type="journal article" date="2014" name="BMC Genomics">
        <title>Comparative genomics of the major fungal agents of human and animal Sporotrichosis: Sporothrix schenckii and Sporothrix brasiliensis.</title>
        <authorList>
            <person name="Teixeira M.M."/>
            <person name="de Almeida L.G."/>
            <person name="Kubitschek-Barreira P."/>
            <person name="Alves F.L."/>
            <person name="Kioshima E.S."/>
            <person name="Abadio A.K."/>
            <person name="Fernandes L."/>
            <person name="Derengowski L.S."/>
            <person name="Ferreira K.S."/>
            <person name="Souza R.C."/>
            <person name="Ruiz J.C."/>
            <person name="de Andrade N.C."/>
            <person name="Paes H.C."/>
            <person name="Nicola A.M."/>
            <person name="Albuquerque P."/>
            <person name="Gerber A.L."/>
            <person name="Martins V.P."/>
            <person name="Peconick L.D."/>
            <person name="Neto A.V."/>
            <person name="Chaucanez C.B."/>
            <person name="Silva P.A."/>
            <person name="Cunha O.L."/>
            <person name="de Oliveira F.F."/>
            <person name="dos Santos T.C."/>
            <person name="Barros A.L."/>
            <person name="Soares M.A."/>
            <person name="de Oliveira L.M."/>
            <person name="Marini M.M."/>
            <person name="Villalobos-Duno H."/>
            <person name="Cunha M.M."/>
            <person name="de Hoog S."/>
            <person name="da Silveira J.F."/>
            <person name="Henrissat B."/>
            <person name="Nino-Vega G.A."/>
            <person name="Cisalpino P.S."/>
            <person name="Mora-Montes H.M."/>
            <person name="Almeida S.R."/>
            <person name="Stajich J.E."/>
            <person name="Lopes-Bezerra L.M."/>
            <person name="Vasconcelos A.T."/>
            <person name="Felipe M.S."/>
        </authorList>
    </citation>
    <scope>NUCLEOTIDE SEQUENCE [LARGE SCALE GENOMIC DNA]</scope>
    <source>
        <strain evidence="5 6">1099-18</strain>
    </source>
</reference>
<dbReference type="CDD" id="cd03444">
    <property type="entry name" value="Thioesterase_II_repeat1"/>
    <property type="match status" value="1"/>
</dbReference>
<dbReference type="AlphaFoldDB" id="A0A0F2M7C6"/>
<dbReference type="GO" id="GO:0005782">
    <property type="term" value="C:peroxisomal matrix"/>
    <property type="evidence" value="ECO:0007669"/>
    <property type="project" value="UniProtKB-SubCell"/>
</dbReference>
<dbReference type="InterPro" id="IPR042171">
    <property type="entry name" value="Acyl-CoA_hotdog"/>
</dbReference>